<gene>
    <name evidence="1" type="ORF">F5050DRAFT_1795574</name>
</gene>
<dbReference type="Proteomes" id="UP001163828">
    <property type="component" value="Unassembled WGS sequence"/>
</dbReference>
<protein>
    <submittedName>
        <fullName evidence="1">Uncharacterized protein</fullName>
    </submittedName>
</protein>
<feature type="non-terminal residue" evidence="1">
    <location>
        <position position="54"/>
    </location>
</feature>
<dbReference type="EMBL" id="MU791363">
    <property type="protein sequence ID" value="KAJ3990883.1"/>
    <property type="molecule type" value="Genomic_DNA"/>
</dbReference>
<reference evidence="1" key="1">
    <citation type="submission" date="2022-08" db="EMBL/GenBank/DDBJ databases">
        <authorList>
            <consortium name="DOE Joint Genome Institute"/>
            <person name="Min B."/>
            <person name="Riley R."/>
            <person name="Sierra-Patev S."/>
            <person name="Naranjo-Ortiz M."/>
            <person name="Looney B."/>
            <person name="Konkel Z."/>
            <person name="Slot J.C."/>
            <person name="Sakamoto Y."/>
            <person name="Steenwyk J.L."/>
            <person name="Rokas A."/>
            <person name="Carro J."/>
            <person name="Camarero S."/>
            <person name="Ferreira P."/>
            <person name="Molpeceres G."/>
            <person name="Ruiz-Duenas F.J."/>
            <person name="Serrano A."/>
            <person name="Henrissat B."/>
            <person name="Drula E."/>
            <person name="Hughes K.W."/>
            <person name="Mata J.L."/>
            <person name="Ishikawa N.K."/>
            <person name="Vargas-Isla R."/>
            <person name="Ushijima S."/>
            <person name="Smith C.A."/>
            <person name="Ahrendt S."/>
            <person name="Andreopoulos W."/>
            <person name="He G."/>
            <person name="Labutti K."/>
            <person name="Lipzen A."/>
            <person name="Ng V."/>
            <person name="Sandor L."/>
            <person name="Barry K."/>
            <person name="Martinez A.T."/>
            <person name="Xiao Y."/>
            <person name="Gibbons J.G."/>
            <person name="Terashima K."/>
            <person name="Hibbett D.S."/>
            <person name="Grigoriev I.V."/>
        </authorList>
    </citation>
    <scope>NUCLEOTIDE SEQUENCE</scope>
    <source>
        <strain evidence="1">TFB10827</strain>
    </source>
</reference>
<comment type="caution">
    <text evidence="1">The sequence shown here is derived from an EMBL/GenBank/DDBJ whole genome shotgun (WGS) entry which is preliminary data.</text>
</comment>
<accession>A0ABQ8PWR8</accession>
<organism evidence="1 2">
    <name type="scientific">Lentinula boryana</name>
    <dbReference type="NCBI Taxonomy" id="40481"/>
    <lineage>
        <taxon>Eukaryota</taxon>
        <taxon>Fungi</taxon>
        <taxon>Dikarya</taxon>
        <taxon>Basidiomycota</taxon>
        <taxon>Agaricomycotina</taxon>
        <taxon>Agaricomycetes</taxon>
        <taxon>Agaricomycetidae</taxon>
        <taxon>Agaricales</taxon>
        <taxon>Marasmiineae</taxon>
        <taxon>Omphalotaceae</taxon>
        <taxon>Lentinula</taxon>
    </lineage>
</organism>
<sequence length="54" mass="5994">MCCTLCEHPVQCFPPCTHFSTDLRNVPPSSIQVIAVGPVIELYGRFAAEKFARL</sequence>
<evidence type="ECO:0000313" key="2">
    <source>
        <dbReference type="Proteomes" id="UP001163828"/>
    </source>
</evidence>
<proteinExistence type="predicted"/>
<name>A0ABQ8PWR8_9AGAR</name>
<keyword evidence="2" id="KW-1185">Reference proteome</keyword>
<evidence type="ECO:0000313" key="1">
    <source>
        <dbReference type="EMBL" id="KAJ3990883.1"/>
    </source>
</evidence>